<feature type="signal peptide" evidence="7">
    <location>
        <begin position="1"/>
        <end position="18"/>
    </location>
</feature>
<evidence type="ECO:0000256" key="2">
    <source>
        <dbReference type="ARBA" id="ARBA00022692"/>
    </source>
</evidence>
<evidence type="ECO:0000256" key="4">
    <source>
        <dbReference type="ARBA" id="ARBA00023136"/>
    </source>
</evidence>
<keyword evidence="7" id="KW-0732">Signal</keyword>
<evidence type="ECO:0000256" key="7">
    <source>
        <dbReference type="SAM" id="SignalP"/>
    </source>
</evidence>
<feature type="region of interest" description="Disordered" evidence="5">
    <location>
        <begin position="412"/>
        <end position="477"/>
    </location>
</feature>
<feature type="region of interest" description="Disordered" evidence="5">
    <location>
        <begin position="36"/>
        <end position="243"/>
    </location>
</feature>
<comment type="caution">
    <text evidence="8">The sequence shown here is derived from an EMBL/GenBank/DDBJ whole genome shotgun (WGS) entry which is preliminary data.</text>
</comment>
<keyword evidence="2 6" id="KW-0812">Transmembrane</keyword>
<feature type="compositionally biased region" description="Low complexity" evidence="5">
    <location>
        <begin position="215"/>
        <end position="232"/>
    </location>
</feature>
<gene>
    <name evidence="8" type="ORF">A1Q1_01261</name>
</gene>
<dbReference type="InterPro" id="IPR051694">
    <property type="entry name" value="Immunoregulatory_rcpt-like"/>
</dbReference>
<feature type="chain" id="PRO_5003787446" evidence="7">
    <location>
        <begin position="19"/>
        <end position="477"/>
    </location>
</feature>
<reference evidence="8 9" key="1">
    <citation type="journal article" date="2012" name="Eukaryot. Cell">
        <title>Draft genome sequence of CBS 2479, the standard type strain of Trichosporon asahii.</title>
        <authorList>
            <person name="Yang R.Y."/>
            <person name="Li H.T."/>
            <person name="Zhu H."/>
            <person name="Zhou G.P."/>
            <person name="Wang M."/>
            <person name="Wang L."/>
        </authorList>
    </citation>
    <scope>NUCLEOTIDE SEQUENCE [LARGE SCALE GENOMIC DNA]</scope>
    <source>
        <strain evidence="9">ATCC 90039 / CBS 2479 / JCM 2466 / KCTC 7840 / NCYC 2677 / UAMH 7654</strain>
    </source>
</reference>
<dbReference type="VEuPathDB" id="FungiDB:A1Q1_01261"/>
<evidence type="ECO:0000256" key="3">
    <source>
        <dbReference type="ARBA" id="ARBA00022989"/>
    </source>
</evidence>
<evidence type="ECO:0000256" key="6">
    <source>
        <dbReference type="SAM" id="Phobius"/>
    </source>
</evidence>
<dbReference type="PANTHER" id="PTHR15549">
    <property type="entry name" value="PAIRED IMMUNOGLOBULIN-LIKE TYPE 2 RECEPTOR"/>
    <property type="match status" value="1"/>
</dbReference>
<feature type="compositionally biased region" description="Low complexity" evidence="5">
    <location>
        <begin position="412"/>
        <end position="421"/>
    </location>
</feature>
<organism evidence="8 9">
    <name type="scientific">Trichosporon asahii var. asahii (strain ATCC 90039 / CBS 2479 / JCM 2466 / KCTC 7840 / NBRC 103889/ NCYC 2677 / UAMH 7654)</name>
    <name type="common">Yeast</name>
    <dbReference type="NCBI Taxonomy" id="1186058"/>
    <lineage>
        <taxon>Eukaryota</taxon>
        <taxon>Fungi</taxon>
        <taxon>Dikarya</taxon>
        <taxon>Basidiomycota</taxon>
        <taxon>Agaricomycotina</taxon>
        <taxon>Tremellomycetes</taxon>
        <taxon>Trichosporonales</taxon>
        <taxon>Trichosporonaceae</taxon>
        <taxon>Trichosporon</taxon>
    </lineage>
</organism>
<dbReference type="GO" id="GO:0071944">
    <property type="term" value="C:cell periphery"/>
    <property type="evidence" value="ECO:0007669"/>
    <property type="project" value="UniProtKB-ARBA"/>
</dbReference>
<evidence type="ECO:0000313" key="8">
    <source>
        <dbReference type="EMBL" id="EJT49632.1"/>
    </source>
</evidence>
<dbReference type="KEGG" id="tasa:A1Q1_01261"/>
<dbReference type="OrthoDB" id="3261505at2759"/>
<dbReference type="EMBL" id="ALBS01000165">
    <property type="protein sequence ID" value="EJT49632.1"/>
    <property type="molecule type" value="Genomic_DNA"/>
</dbReference>
<keyword evidence="4 6" id="KW-0472">Membrane</keyword>
<feature type="compositionally biased region" description="Low complexity" evidence="5">
    <location>
        <begin position="121"/>
        <end position="205"/>
    </location>
</feature>
<evidence type="ECO:0000256" key="5">
    <source>
        <dbReference type="SAM" id="MobiDB-lite"/>
    </source>
</evidence>
<accession>J6F349</accession>
<evidence type="ECO:0000313" key="9">
    <source>
        <dbReference type="Proteomes" id="UP000002748"/>
    </source>
</evidence>
<feature type="transmembrane region" description="Helical" evidence="6">
    <location>
        <begin position="248"/>
        <end position="269"/>
    </location>
</feature>
<name>J6F349_TRIAS</name>
<evidence type="ECO:0000256" key="1">
    <source>
        <dbReference type="ARBA" id="ARBA00004167"/>
    </source>
</evidence>
<sequence length="477" mass="49410">MRLSTLILPVAVAHVAMAAHVHVPQRRPAHMYRAMERRQHGSSEDDFGVLPSPSSGAGASSSSAEPSSKAEPSSSSTPTKPQQSSSKDTDTAPTSSAAPTTSNASPAPTSSSTSDKDKTTSTKPSVAPSSDVSSDDPTSSESSTSSPSAKPSSSSEAVTSESSVAPSSSSSAAVESSETVVTSTTASASPTALTSARTLTRSASDTETDTSIAPSLATRTRTATKSATASSDESNKDDKESGGLSTGAIVAIVVCAVVAGAAFLAWTLFRKLKLKNNRFNDRSQPVDFSPDNGPMGGDDLFEKSLQRSASVASADRQRRELVAELDHDNSLTAGIPEHDFTAGAAQPYGYGADPYNNGYDFSSPRNEGYDPNYGYPAHPDQAAMYPEHGYAGEYPTQDTYHGDGYQQNGYQQQAGYAGDGYSPTERGGPTSPLSPHGHGAQPQFDAFSGSDFEITARPTGGAMGDAGPYAQAASYRY</sequence>
<keyword evidence="3 6" id="KW-1133">Transmembrane helix</keyword>
<dbReference type="HOGENOM" id="CLU_572653_0_0_1"/>
<feature type="compositionally biased region" description="Low complexity" evidence="5">
    <location>
        <begin position="51"/>
        <end position="113"/>
    </location>
</feature>
<dbReference type="RefSeq" id="XP_014179809.1">
    <property type="nucleotide sequence ID" value="XM_014324334.1"/>
</dbReference>
<protein>
    <submittedName>
        <fullName evidence="8">Uncharacterized protein</fullName>
    </submittedName>
</protein>
<dbReference type="GO" id="GO:0016020">
    <property type="term" value="C:membrane"/>
    <property type="evidence" value="ECO:0007669"/>
    <property type="project" value="UniProtKB-SubCell"/>
</dbReference>
<dbReference type="GeneID" id="25984775"/>
<proteinExistence type="predicted"/>
<dbReference type="AlphaFoldDB" id="J6F349"/>
<dbReference type="Proteomes" id="UP000002748">
    <property type="component" value="Unassembled WGS sequence"/>
</dbReference>
<comment type="subcellular location">
    <subcellularLocation>
        <location evidence="1">Membrane</location>
        <topology evidence="1">Single-pass membrane protein</topology>
    </subcellularLocation>
</comment>